<name>A0AAV3AVX7_PYXAD</name>
<dbReference type="AlphaFoldDB" id="A0AAV3AVX7"/>
<protein>
    <submittedName>
        <fullName evidence="1">Uncharacterized protein</fullName>
    </submittedName>
</protein>
<dbReference type="EMBL" id="DYDO01000004">
    <property type="protein sequence ID" value="DBA26198.1"/>
    <property type="molecule type" value="Genomic_DNA"/>
</dbReference>
<organism evidence="1 2">
    <name type="scientific">Pyxicephalus adspersus</name>
    <name type="common">African bullfrog</name>
    <dbReference type="NCBI Taxonomy" id="30357"/>
    <lineage>
        <taxon>Eukaryota</taxon>
        <taxon>Metazoa</taxon>
        <taxon>Chordata</taxon>
        <taxon>Craniata</taxon>
        <taxon>Vertebrata</taxon>
        <taxon>Euteleostomi</taxon>
        <taxon>Amphibia</taxon>
        <taxon>Batrachia</taxon>
        <taxon>Anura</taxon>
        <taxon>Neobatrachia</taxon>
        <taxon>Ranoidea</taxon>
        <taxon>Pyxicephalidae</taxon>
        <taxon>Pyxicephalinae</taxon>
        <taxon>Pyxicephalus</taxon>
    </lineage>
</organism>
<keyword evidence="2" id="KW-1185">Reference proteome</keyword>
<proteinExistence type="predicted"/>
<evidence type="ECO:0000313" key="2">
    <source>
        <dbReference type="Proteomes" id="UP001181693"/>
    </source>
</evidence>
<evidence type="ECO:0000313" key="1">
    <source>
        <dbReference type="EMBL" id="DBA26198.1"/>
    </source>
</evidence>
<gene>
    <name evidence="1" type="ORF">GDO54_010491</name>
</gene>
<accession>A0AAV3AVX7</accession>
<comment type="caution">
    <text evidence="1">The sequence shown here is derived from an EMBL/GenBank/DDBJ whole genome shotgun (WGS) entry which is preliminary data.</text>
</comment>
<reference evidence="1" key="1">
    <citation type="thesis" date="2020" institute="ProQuest LLC" country="789 East Eisenhower Parkway, Ann Arbor, MI, USA">
        <title>Comparative Genomics and Chromosome Evolution.</title>
        <authorList>
            <person name="Mudd A.B."/>
        </authorList>
    </citation>
    <scope>NUCLEOTIDE SEQUENCE</scope>
    <source>
        <strain evidence="1">1538</strain>
        <tissue evidence="1">Blood</tissue>
    </source>
</reference>
<sequence length="153" mass="17338">MLDTRHLDEGDEIPMDSFPCPILSFSLPIYSVIVQAKRTPSSPPGTSGSSSVAVPVWSYYSNVFTPVSKPNRSIRLILDLKILIVFIWVLKIPNVIQQICYHLSSPGRLFCFRGHQNFLPKFPHLSTASANRIFAMGHLHYRLVLHLVYSLRC</sequence>
<dbReference type="Proteomes" id="UP001181693">
    <property type="component" value="Unassembled WGS sequence"/>
</dbReference>